<keyword evidence="2" id="KW-0963">Cytoplasm</keyword>
<dbReference type="SUPFAM" id="SSF57850">
    <property type="entry name" value="RING/U-box"/>
    <property type="match status" value="1"/>
</dbReference>
<keyword evidence="3" id="KW-0479">Metal-binding</keyword>
<evidence type="ECO:0000256" key="1">
    <source>
        <dbReference type="ARBA" id="ARBA00004496"/>
    </source>
</evidence>
<keyword evidence="4 6" id="KW-0863">Zinc-finger</keyword>
<gene>
    <name evidence="10" type="ORF">F8M41_024264</name>
</gene>
<comment type="subcellular location">
    <subcellularLocation>
        <location evidence="1">Cytoplasm</location>
    </subcellularLocation>
</comment>
<dbReference type="PROSITE" id="PS50089">
    <property type="entry name" value="ZF_RING_2"/>
    <property type="match status" value="1"/>
</dbReference>
<keyword evidence="11" id="KW-1185">Reference proteome</keyword>
<keyword evidence="8" id="KW-0472">Membrane</keyword>
<feature type="compositionally biased region" description="Low complexity" evidence="7">
    <location>
        <begin position="52"/>
        <end position="64"/>
    </location>
</feature>
<dbReference type="GO" id="GO:0008270">
    <property type="term" value="F:zinc ion binding"/>
    <property type="evidence" value="ECO:0007669"/>
    <property type="project" value="UniProtKB-KW"/>
</dbReference>
<dbReference type="Proteomes" id="UP000439903">
    <property type="component" value="Unassembled WGS sequence"/>
</dbReference>
<feature type="transmembrane region" description="Helical" evidence="8">
    <location>
        <begin position="206"/>
        <end position="226"/>
    </location>
</feature>
<dbReference type="EMBL" id="WTPW01000818">
    <property type="protein sequence ID" value="KAF0477187.1"/>
    <property type="molecule type" value="Genomic_DNA"/>
</dbReference>
<dbReference type="PANTHER" id="PTHR12983:SF9">
    <property type="entry name" value="E3 UBIQUITIN-PROTEIN LIGASE RNF10"/>
    <property type="match status" value="1"/>
</dbReference>
<dbReference type="AlphaFoldDB" id="A0A8H4ABZ5"/>
<dbReference type="OrthoDB" id="302966at2759"/>
<dbReference type="InterPro" id="IPR001841">
    <property type="entry name" value="Znf_RING"/>
</dbReference>
<evidence type="ECO:0000256" key="6">
    <source>
        <dbReference type="PROSITE-ProRule" id="PRU00175"/>
    </source>
</evidence>
<dbReference type="GO" id="GO:0000976">
    <property type="term" value="F:transcription cis-regulatory region binding"/>
    <property type="evidence" value="ECO:0007669"/>
    <property type="project" value="TreeGrafter"/>
</dbReference>
<accession>A0A8H4ABZ5</accession>
<dbReference type="InterPro" id="IPR013083">
    <property type="entry name" value="Znf_RING/FYVE/PHD"/>
</dbReference>
<evidence type="ECO:0000256" key="5">
    <source>
        <dbReference type="ARBA" id="ARBA00022833"/>
    </source>
</evidence>
<dbReference type="CDD" id="cd16536">
    <property type="entry name" value="RING-HC_RNF10"/>
    <property type="match status" value="1"/>
</dbReference>
<evidence type="ECO:0000256" key="3">
    <source>
        <dbReference type="ARBA" id="ARBA00022723"/>
    </source>
</evidence>
<sequence length="792" mass="91110">MNINAPAFVPQNVPSRTNSSSPIVSRAQILHQPDVKRSVSKNQSYHAQGDQNVRSSMNNNNKRNSNPHRRQKRQSNHHQRNQSNQSNSDSRNGDKSAIQLSGEGNETNKTEEFQVSITNTVSAFDDMSLNDTNPVSYGAPNKRGQISLNHLLNFSFPPRQRSVSSTPRRHKAINYQPFNKERFVNAKYINIISNNINILCYHHESFYLMPVFPFFFFFFFFFRFLVNSMGDYSVYNFDPDLLLQWESIEQVVITTPTTPSCPICLQKPTAARVTKCGHTYCLSCILHYLMLIDEKDRPNKKWRKCPICWDAVYAKDLKSVRFWSVRNIGKIEDGEAAKGDEMITMRLIQRNANSTIALPRSSTWILRDGTLSNFSAPWHFIPDALIFSKLMLASLEYMEKEYNRDLEDLQNMLQDVKNWNSDDEIPFIEMAIVNVKEHLEIFQKLSSNDIIQAEWRARELINKVELNRLLADQSNETSSDSKHKQLGDQTLHDTTIIKTDPITSISSDKITSSESSSDSGSSPPAFLPNEFREQSHIANVPQSTPESRSKVKVLQPVTYSDCTYYFYQSEDGQHVYLHPLDIRILKQEFGTYEQFPNEISVRIVNVEESTITEEFRKRCKYLSHLPLSCDVTFLEVDLKGVVSDSTLQIFENELQQRRNRRKEKARKEEKAAHKERHYKNTQEILNSDSFFQQNVFGETSHSNSTIPQLSIEMDFGNSHINNNLSTSSNGPKTVWGTPAVSFANVASRKNLAKHEEAFVDNGWDFKEEEVYVGKKHKKKKLVLMSTGGQRQQ</sequence>
<evidence type="ECO:0000256" key="8">
    <source>
        <dbReference type="SAM" id="Phobius"/>
    </source>
</evidence>
<feature type="compositionally biased region" description="Polar residues" evidence="7">
    <location>
        <begin position="40"/>
        <end position="51"/>
    </location>
</feature>
<dbReference type="SMART" id="SM00184">
    <property type="entry name" value="RING"/>
    <property type="match status" value="1"/>
</dbReference>
<feature type="compositionally biased region" description="Low complexity" evidence="7">
    <location>
        <begin position="81"/>
        <end position="90"/>
    </location>
</feature>
<feature type="domain" description="RING-type" evidence="9">
    <location>
        <begin position="261"/>
        <end position="308"/>
    </location>
</feature>
<evidence type="ECO:0000313" key="10">
    <source>
        <dbReference type="EMBL" id="KAF0477187.1"/>
    </source>
</evidence>
<dbReference type="GO" id="GO:0005737">
    <property type="term" value="C:cytoplasm"/>
    <property type="evidence" value="ECO:0007669"/>
    <property type="project" value="UniProtKB-SubCell"/>
</dbReference>
<dbReference type="Gene3D" id="3.30.40.10">
    <property type="entry name" value="Zinc/RING finger domain, C3HC4 (zinc finger)"/>
    <property type="match status" value="1"/>
</dbReference>
<feature type="compositionally biased region" description="Basic residues" evidence="7">
    <location>
        <begin position="65"/>
        <end position="80"/>
    </location>
</feature>
<dbReference type="InterPro" id="IPR017907">
    <property type="entry name" value="Znf_RING_CS"/>
</dbReference>
<evidence type="ECO:0000259" key="9">
    <source>
        <dbReference type="PROSITE" id="PS50089"/>
    </source>
</evidence>
<dbReference type="PANTHER" id="PTHR12983">
    <property type="entry name" value="RING FINGER 10 FAMILY MEMBER"/>
    <property type="match status" value="1"/>
</dbReference>
<evidence type="ECO:0000313" key="11">
    <source>
        <dbReference type="Proteomes" id="UP000439903"/>
    </source>
</evidence>
<feature type="region of interest" description="Disordered" evidence="7">
    <location>
        <begin position="1"/>
        <end position="111"/>
    </location>
</feature>
<feature type="region of interest" description="Disordered" evidence="7">
    <location>
        <begin position="506"/>
        <end position="528"/>
    </location>
</feature>
<organism evidence="10 11">
    <name type="scientific">Gigaspora margarita</name>
    <dbReference type="NCBI Taxonomy" id="4874"/>
    <lineage>
        <taxon>Eukaryota</taxon>
        <taxon>Fungi</taxon>
        <taxon>Fungi incertae sedis</taxon>
        <taxon>Mucoromycota</taxon>
        <taxon>Glomeromycotina</taxon>
        <taxon>Glomeromycetes</taxon>
        <taxon>Diversisporales</taxon>
        <taxon>Gigasporaceae</taxon>
        <taxon>Gigaspora</taxon>
    </lineage>
</organism>
<dbReference type="GO" id="GO:0045944">
    <property type="term" value="P:positive regulation of transcription by RNA polymerase II"/>
    <property type="evidence" value="ECO:0007669"/>
    <property type="project" value="TreeGrafter"/>
</dbReference>
<evidence type="ECO:0000256" key="7">
    <source>
        <dbReference type="SAM" id="MobiDB-lite"/>
    </source>
</evidence>
<name>A0A8H4ABZ5_GIGMA</name>
<reference evidence="10 11" key="1">
    <citation type="journal article" date="2019" name="Environ. Microbiol.">
        <title>At the nexus of three kingdoms: the genome of the mycorrhizal fungus Gigaspora margarita provides insights into plant, endobacterial and fungal interactions.</title>
        <authorList>
            <person name="Venice F."/>
            <person name="Ghignone S."/>
            <person name="Salvioli di Fossalunga A."/>
            <person name="Amselem J."/>
            <person name="Novero M."/>
            <person name="Xianan X."/>
            <person name="Sedzielewska Toro K."/>
            <person name="Morin E."/>
            <person name="Lipzen A."/>
            <person name="Grigoriev I.V."/>
            <person name="Henrissat B."/>
            <person name="Martin F.M."/>
            <person name="Bonfante P."/>
        </authorList>
    </citation>
    <scope>NUCLEOTIDE SEQUENCE [LARGE SCALE GENOMIC DNA]</scope>
    <source>
        <strain evidence="10 11">BEG34</strain>
    </source>
</reference>
<keyword evidence="8" id="KW-0812">Transmembrane</keyword>
<dbReference type="PROSITE" id="PS00518">
    <property type="entry name" value="ZF_RING_1"/>
    <property type="match status" value="1"/>
</dbReference>
<dbReference type="Pfam" id="PF13445">
    <property type="entry name" value="zf-RING_UBOX"/>
    <property type="match status" value="1"/>
</dbReference>
<feature type="compositionally biased region" description="Polar residues" evidence="7">
    <location>
        <begin position="12"/>
        <end position="23"/>
    </location>
</feature>
<evidence type="ECO:0000256" key="2">
    <source>
        <dbReference type="ARBA" id="ARBA00022490"/>
    </source>
</evidence>
<feature type="region of interest" description="Disordered" evidence="7">
    <location>
        <begin position="657"/>
        <end position="676"/>
    </location>
</feature>
<keyword evidence="8" id="KW-1133">Transmembrane helix</keyword>
<feature type="region of interest" description="Disordered" evidence="7">
    <location>
        <begin position="473"/>
        <end position="493"/>
    </location>
</feature>
<dbReference type="InterPro" id="IPR039739">
    <property type="entry name" value="MAG2/RNF10"/>
</dbReference>
<proteinExistence type="predicted"/>
<comment type="caution">
    <text evidence="10">The sequence shown here is derived from an EMBL/GenBank/DDBJ whole genome shotgun (WGS) entry which is preliminary data.</text>
</comment>
<keyword evidence="5" id="KW-0862">Zinc</keyword>
<protein>
    <submittedName>
        <fullName evidence="10">Alkylbase DNA n-glycosylase</fullName>
    </submittedName>
</protein>
<feature type="compositionally biased region" description="Low complexity" evidence="7">
    <location>
        <begin position="506"/>
        <end position="524"/>
    </location>
</feature>
<evidence type="ECO:0000256" key="4">
    <source>
        <dbReference type="ARBA" id="ARBA00022771"/>
    </source>
</evidence>
<dbReference type="InterPro" id="IPR027370">
    <property type="entry name" value="Znf-RING_euk"/>
</dbReference>